<dbReference type="SMART" id="SM00093">
    <property type="entry name" value="SERPIN"/>
    <property type="match status" value="1"/>
</dbReference>
<dbReference type="InterPro" id="IPR036186">
    <property type="entry name" value="Serpin_sf"/>
</dbReference>
<dbReference type="PROSITE" id="PS00284">
    <property type="entry name" value="SERPIN"/>
    <property type="match status" value="1"/>
</dbReference>
<dbReference type="PANTHER" id="PTHR11461:SF55">
    <property type="entry name" value="SERPIN B5"/>
    <property type="match status" value="1"/>
</dbReference>
<feature type="domain" description="Serpin" evidence="2">
    <location>
        <begin position="13"/>
        <end position="383"/>
    </location>
</feature>
<protein>
    <submittedName>
        <fullName evidence="3">Serpin B5</fullName>
    </submittedName>
</protein>
<name>A0AAD1S381_PELCU</name>
<dbReference type="Proteomes" id="UP001295444">
    <property type="component" value="Chromosome 04"/>
</dbReference>
<dbReference type="Pfam" id="PF00079">
    <property type="entry name" value="Serpin"/>
    <property type="match status" value="1"/>
</dbReference>
<reference evidence="3" key="1">
    <citation type="submission" date="2022-03" db="EMBL/GenBank/DDBJ databases">
        <authorList>
            <person name="Alioto T."/>
            <person name="Alioto T."/>
            <person name="Gomez Garrido J."/>
        </authorList>
    </citation>
    <scope>NUCLEOTIDE SEQUENCE</scope>
</reference>
<dbReference type="InterPro" id="IPR023795">
    <property type="entry name" value="Serpin_CS"/>
</dbReference>
<dbReference type="Gene3D" id="3.30.497.10">
    <property type="entry name" value="Antithrombin, subunit I, domain 2"/>
    <property type="match status" value="1"/>
</dbReference>
<dbReference type="AlphaFoldDB" id="A0AAD1S381"/>
<keyword evidence="4" id="KW-1185">Reference proteome</keyword>
<evidence type="ECO:0000313" key="4">
    <source>
        <dbReference type="Proteomes" id="UP001295444"/>
    </source>
</evidence>
<proteinExistence type="inferred from homology"/>
<evidence type="ECO:0000259" key="2">
    <source>
        <dbReference type="SMART" id="SM00093"/>
    </source>
</evidence>
<dbReference type="InterPro" id="IPR042178">
    <property type="entry name" value="Serpin_sf_1"/>
</dbReference>
<dbReference type="InterPro" id="IPR042185">
    <property type="entry name" value="Serpin_sf_2"/>
</dbReference>
<comment type="similarity">
    <text evidence="1">Belongs to the serpin family. Ov-serpin subfamily.</text>
</comment>
<dbReference type="PANTHER" id="PTHR11461">
    <property type="entry name" value="SERINE PROTEASE INHIBITOR, SERPIN"/>
    <property type="match status" value="1"/>
</dbReference>
<dbReference type="GO" id="GO:0004867">
    <property type="term" value="F:serine-type endopeptidase inhibitor activity"/>
    <property type="evidence" value="ECO:0007669"/>
    <property type="project" value="InterPro"/>
</dbReference>
<dbReference type="SUPFAM" id="SSF56574">
    <property type="entry name" value="Serpins"/>
    <property type="match status" value="1"/>
</dbReference>
<dbReference type="GO" id="GO:0005615">
    <property type="term" value="C:extracellular space"/>
    <property type="evidence" value="ECO:0007669"/>
    <property type="project" value="InterPro"/>
</dbReference>
<evidence type="ECO:0000256" key="1">
    <source>
        <dbReference type="ARBA" id="ARBA00006426"/>
    </source>
</evidence>
<dbReference type="EMBL" id="OW240915">
    <property type="protein sequence ID" value="CAH2284153.1"/>
    <property type="molecule type" value="Genomic_DNA"/>
</dbReference>
<accession>A0AAD1S381</accession>
<dbReference type="InterPro" id="IPR023796">
    <property type="entry name" value="Serpin_dom"/>
</dbReference>
<organism evidence="3 4">
    <name type="scientific">Pelobates cultripes</name>
    <name type="common">Western spadefoot toad</name>
    <dbReference type="NCBI Taxonomy" id="61616"/>
    <lineage>
        <taxon>Eukaryota</taxon>
        <taxon>Metazoa</taxon>
        <taxon>Chordata</taxon>
        <taxon>Craniata</taxon>
        <taxon>Vertebrata</taxon>
        <taxon>Euteleostomi</taxon>
        <taxon>Amphibia</taxon>
        <taxon>Batrachia</taxon>
        <taxon>Anura</taxon>
        <taxon>Pelobatoidea</taxon>
        <taxon>Pelobatidae</taxon>
        <taxon>Pelobates</taxon>
    </lineage>
</organism>
<dbReference type="InterPro" id="IPR000215">
    <property type="entry name" value="Serpin_fam"/>
</dbReference>
<dbReference type="Gene3D" id="2.30.39.10">
    <property type="entry name" value="Alpha-1-antitrypsin, domain 1"/>
    <property type="match status" value="1"/>
</dbReference>
<sequence>MDALRLANTALAVDIWKILFEQKKSENIIFSPLCISGSLALAMKGSKESTAANFEKVLHFEKVKDCDFGFQTLTSDISKISSVYSLKIVKRLYIENSLSCTKTFIDSTKKPYPGELESIDIQSQPEEARNKINTSIKELTDGKFENILNEGTCDENSKILMIGAAYFKGNWLYKFNESETKEVDFHISKKLKNTIEHTETKPVQMMHLEARLSIGYVNDLKTMILDIPFTAKHVSLLILLPKNIEDDSTGLEKLEHDITYEKYVHWTNPSMMANSKVKLCLPKFKMECSYDLKDILKSLGLDDAFNEEVSDFSGMSEGKGIVLSQAIQKACIEINEDGTETADVTKERLLMHKDEFLVDHPFLFILRHNKTRTILMCGRYCFPPSSC</sequence>
<dbReference type="PRINTS" id="PR00676">
    <property type="entry name" value="MASPIN"/>
</dbReference>
<evidence type="ECO:0000313" key="3">
    <source>
        <dbReference type="EMBL" id="CAH2284153.1"/>
    </source>
</evidence>
<dbReference type="InterPro" id="IPR000240">
    <property type="entry name" value="Serpin_B9/Maspin"/>
</dbReference>
<gene>
    <name evidence="3" type="ORF">PECUL_23A000200</name>
</gene>